<dbReference type="RefSeq" id="WP_110311416.1">
    <property type="nucleotide sequence ID" value="NZ_QICL01000019.1"/>
</dbReference>
<evidence type="ECO:0000256" key="4">
    <source>
        <dbReference type="ARBA" id="ARBA00022825"/>
    </source>
</evidence>
<protein>
    <submittedName>
        <fullName evidence="8">Subtilase family protein</fullName>
    </submittedName>
</protein>
<dbReference type="PROSITE" id="PS00136">
    <property type="entry name" value="SUBTILASE_ASP"/>
    <property type="match status" value="1"/>
</dbReference>
<feature type="domain" description="Peptidase S8/S53" evidence="7">
    <location>
        <begin position="167"/>
        <end position="436"/>
    </location>
</feature>
<dbReference type="InterPro" id="IPR000209">
    <property type="entry name" value="Peptidase_S8/S53_dom"/>
</dbReference>
<dbReference type="InterPro" id="IPR015500">
    <property type="entry name" value="Peptidase_S8_subtilisin-rel"/>
</dbReference>
<evidence type="ECO:0000256" key="1">
    <source>
        <dbReference type="ARBA" id="ARBA00011073"/>
    </source>
</evidence>
<keyword evidence="2 5" id="KW-0645">Protease</keyword>
<feature type="active site" description="Charge relay system" evidence="5">
    <location>
        <position position="390"/>
    </location>
</feature>
<dbReference type="CDD" id="cd07493">
    <property type="entry name" value="Peptidases_S8_9"/>
    <property type="match status" value="1"/>
</dbReference>
<dbReference type="GO" id="GO:0006508">
    <property type="term" value="P:proteolysis"/>
    <property type="evidence" value="ECO:0007669"/>
    <property type="project" value="UniProtKB-KW"/>
</dbReference>
<dbReference type="PANTHER" id="PTHR43806:SF67">
    <property type="entry name" value="EGF-LIKE DOMAIN-CONTAINING PROTEIN"/>
    <property type="match status" value="1"/>
</dbReference>
<dbReference type="OrthoDB" id="9792152at2"/>
<dbReference type="PROSITE" id="PS00138">
    <property type="entry name" value="SUBTILASE_SER"/>
    <property type="match status" value="1"/>
</dbReference>
<dbReference type="EMBL" id="QICL01000019">
    <property type="protein sequence ID" value="PXV62505.1"/>
    <property type="molecule type" value="Genomic_DNA"/>
</dbReference>
<comment type="similarity">
    <text evidence="1 5 6">Belongs to the peptidase S8 family.</text>
</comment>
<keyword evidence="4 5" id="KW-0720">Serine protease</keyword>
<dbReference type="Gene3D" id="3.40.50.200">
    <property type="entry name" value="Peptidase S8/S53 domain"/>
    <property type="match status" value="1"/>
</dbReference>
<feature type="active site" description="Charge relay system" evidence="5">
    <location>
        <position position="212"/>
    </location>
</feature>
<name>A0A2V3PM60_9BACT</name>
<accession>A0A2V3PM60</accession>
<dbReference type="InterPro" id="IPR050131">
    <property type="entry name" value="Peptidase_S8_subtilisin-like"/>
</dbReference>
<evidence type="ECO:0000313" key="8">
    <source>
        <dbReference type="EMBL" id="PXV62505.1"/>
    </source>
</evidence>
<dbReference type="GO" id="GO:0004252">
    <property type="term" value="F:serine-type endopeptidase activity"/>
    <property type="evidence" value="ECO:0007669"/>
    <property type="project" value="UniProtKB-UniRule"/>
</dbReference>
<dbReference type="PRINTS" id="PR00723">
    <property type="entry name" value="SUBTILISIN"/>
</dbReference>
<proteinExistence type="inferred from homology"/>
<evidence type="ECO:0000256" key="2">
    <source>
        <dbReference type="ARBA" id="ARBA00022670"/>
    </source>
</evidence>
<evidence type="ECO:0000256" key="5">
    <source>
        <dbReference type="PROSITE-ProRule" id="PRU01240"/>
    </source>
</evidence>
<dbReference type="SUPFAM" id="SSF52743">
    <property type="entry name" value="Subtilisin-like"/>
    <property type="match status" value="1"/>
</dbReference>
<dbReference type="PROSITE" id="PS51892">
    <property type="entry name" value="SUBTILASE"/>
    <property type="match status" value="1"/>
</dbReference>
<evidence type="ECO:0000256" key="6">
    <source>
        <dbReference type="RuleBase" id="RU003355"/>
    </source>
</evidence>
<gene>
    <name evidence="8" type="ORF">CLV62_11947</name>
</gene>
<evidence type="ECO:0000256" key="3">
    <source>
        <dbReference type="ARBA" id="ARBA00022801"/>
    </source>
</evidence>
<evidence type="ECO:0000259" key="7">
    <source>
        <dbReference type="Pfam" id="PF00082"/>
    </source>
</evidence>
<dbReference type="Pfam" id="PF00082">
    <property type="entry name" value="Peptidase_S8"/>
    <property type="match status" value="1"/>
</dbReference>
<feature type="active site" description="Charge relay system" evidence="5">
    <location>
        <position position="176"/>
    </location>
</feature>
<dbReference type="InterPro" id="IPR036852">
    <property type="entry name" value="Peptidase_S8/S53_dom_sf"/>
</dbReference>
<dbReference type="InterPro" id="IPR017317">
    <property type="entry name" value="Pept_S8_subtilisin_bacteroid-2"/>
</dbReference>
<dbReference type="Proteomes" id="UP000247973">
    <property type="component" value="Unassembled WGS sequence"/>
</dbReference>
<reference evidence="8 9" key="1">
    <citation type="submission" date="2018-03" db="EMBL/GenBank/DDBJ databases">
        <title>Genomic Encyclopedia of Archaeal and Bacterial Type Strains, Phase II (KMG-II): from individual species to whole genera.</title>
        <authorList>
            <person name="Goeker M."/>
        </authorList>
    </citation>
    <scope>NUCLEOTIDE SEQUENCE [LARGE SCALE GENOMIC DNA]</scope>
    <source>
        <strain evidence="8 9">DSM 100214</strain>
    </source>
</reference>
<organism evidence="8 9">
    <name type="scientific">Dysgonomonas alginatilytica</name>
    <dbReference type="NCBI Taxonomy" id="1605892"/>
    <lineage>
        <taxon>Bacteria</taxon>
        <taxon>Pseudomonadati</taxon>
        <taxon>Bacteroidota</taxon>
        <taxon>Bacteroidia</taxon>
        <taxon>Bacteroidales</taxon>
        <taxon>Dysgonomonadaceae</taxon>
        <taxon>Dysgonomonas</taxon>
    </lineage>
</organism>
<keyword evidence="9" id="KW-1185">Reference proteome</keyword>
<dbReference type="InterPro" id="IPR023827">
    <property type="entry name" value="Peptidase_S8_Asp-AS"/>
</dbReference>
<keyword evidence="3 5" id="KW-0378">Hydrolase</keyword>
<comment type="caution">
    <text evidence="8">The sequence shown here is derived from an EMBL/GenBank/DDBJ whole genome shotgun (WGS) entry which is preliminary data.</text>
</comment>
<evidence type="ECO:0000313" key="9">
    <source>
        <dbReference type="Proteomes" id="UP000247973"/>
    </source>
</evidence>
<dbReference type="AlphaFoldDB" id="A0A2V3PM60"/>
<sequence>MIRYILLSLCVLYNLTIFSSEGYMFRIQLKDKGQTTYSIDKPEKFLSKRAIERRQRQHIGIDETDIPISSTYINIIENLGCKVVARSKWLSTVSIYCIDSSFVDKIKELDFVSNATFAWKGDTTNTETKDIARSKRTVIKSESEYGYGEDQIRTVNGQFLHKEGYRGKGLEIAVIDAGFRNLNELLLLDNVSIKGSKDFVFNGDDIFKSSDHGLKVLSVLAANRPNIFIGTAPEAKYWLLRSEDNRSEFPIEEDYWATAAEYADSIGVDIINASLGYHTFHAPAQSYTHEQLDGKTAYITQAAEIAASKGIFVEISAGNEGSNSWKKIAFPADAENVLTVGAIARDSTIAYFSSIGPTADGRIKPDVVAVGVNTAVVASSGEVEPAQGTSFSGPIMAGLAACLWQSAPNLTSLELLDIIRKSGDRYNNPDNYYGYGIPNMKTAFLLAGNTPTGIEEEAINSEPLFEIKSDSIGHFRVFRNRETNDNTYTIRVHNLDGKTILTDTLSEQEQDFRLHDSSKQVRIITITGTGIKESYKIIF</sequence>
<dbReference type="PANTHER" id="PTHR43806">
    <property type="entry name" value="PEPTIDASE S8"/>
    <property type="match status" value="1"/>
</dbReference>
<dbReference type="InterPro" id="IPR023828">
    <property type="entry name" value="Peptidase_S8_Ser-AS"/>
</dbReference>
<dbReference type="PIRSF" id="PIRSF037903">
    <property type="entry name" value="Subtilisin_rel_GFO_2223"/>
    <property type="match status" value="1"/>
</dbReference>